<proteinExistence type="predicted"/>
<feature type="compositionally biased region" description="Basic and acidic residues" evidence="4">
    <location>
        <begin position="1"/>
        <end position="13"/>
    </location>
</feature>
<dbReference type="PANTHER" id="PTHR44324:SF3">
    <property type="entry name" value="WD REPEAT-CONTAINING PROTEIN 49-LIKE"/>
    <property type="match status" value="1"/>
</dbReference>
<evidence type="ECO:0000313" key="5">
    <source>
        <dbReference type="EMBL" id="JAS08756.1"/>
    </source>
</evidence>
<evidence type="ECO:0000256" key="1">
    <source>
        <dbReference type="ARBA" id="ARBA00022574"/>
    </source>
</evidence>
<organism evidence="5">
    <name type="scientific">Clastoptera arizonana</name>
    <name type="common">Arizona spittle bug</name>
    <dbReference type="NCBI Taxonomy" id="38151"/>
    <lineage>
        <taxon>Eukaryota</taxon>
        <taxon>Metazoa</taxon>
        <taxon>Ecdysozoa</taxon>
        <taxon>Arthropoda</taxon>
        <taxon>Hexapoda</taxon>
        <taxon>Insecta</taxon>
        <taxon>Pterygota</taxon>
        <taxon>Neoptera</taxon>
        <taxon>Paraneoptera</taxon>
        <taxon>Hemiptera</taxon>
        <taxon>Auchenorrhyncha</taxon>
        <taxon>Cercopoidea</taxon>
        <taxon>Clastopteridae</taxon>
        <taxon>Clastoptera</taxon>
    </lineage>
</organism>
<evidence type="ECO:0000256" key="2">
    <source>
        <dbReference type="ARBA" id="ARBA00022737"/>
    </source>
</evidence>
<dbReference type="InterPro" id="IPR036322">
    <property type="entry name" value="WD40_repeat_dom_sf"/>
</dbReference>
<name>A0A1B6C5I6_9HEMI</name>
<dbReference type="PROSITE" id="PS00678">
    <property type="entry name" value="WD_REPEATS_1"/>
    <property type="match status" value="1"/>
</dbReference>
<evidence type="ECO:0000256" key="3">
    <source>
        <dbReference type="PROSITE-ProRule" id="PRU00221"/>
    </source>
</evidence>
<accession>A0A1B6C5I6</accession>
<evidence type="ECO:0000256" key="4">
    <source>
        <dbReference type="SAM" id="MobiDB-lite"/>
    </source>
</evidence>
<feature type="repeat" description="WD" evidence="3">
    <location>
        <begin position="510"/>
        <end position="523"/>
    </location>
</feature>
<dbReference type="PANTHER" id="PTHR44324">
    <property type="entry name" value="WD40 REPEAT DOMAIN 95"/>
    <property type="match status" value="1"/>
</dbReference>
<keyword evidence="1 3" id="KW-0853">WD repeat</keyword>
<keyword evidence="2" id="KW-0677">Repeat</keyword>
<dbReference type="SUPFAM" id="SSF50978">
    <property type="entry name" value="WD40 repeat-like"/>
    <property type="match status" value="1"/>
</dbReference>
<dbReference type="SMART" id="SM00320">
    <property type="entry name" value="WD40"/>
    <property type="match status" value="3"/>
</dbReference>
<dbReference type="InterPro" id="IPR019775">
    <property type="entry name" value="WD40_repeat_CS"/>
</dbReference>
<dbReference type="Pfam" id="PF00400">
    <property type="entry name" value="WD40"/>
    <property type="match status" value="2"/>
</dbReference>
<dbReference type="PROSITE" id="PS50294">
    <property type="entry name" value="WD_REPEATS_REGION"/>
    <property type="match status" value="1"/>
</dbReference>
<dbReference type="InterPro" id="IPR001680">
    <property type="entry name" value="WD40_rpt"/>
</dbReference>
<sequence>MEEKDILKGESSHENSTISEKGKSLEDVRSLEEYTTDLGDLINKLEAEDLVTLRTFFLQKETDQQDQEPRDNKQLSKDEFVNAIESIYGSDTYAVSAKTLFDEINENNNETQKGLISWNQILDVIISKMEKKGKNRELKFIRELLDVGRNLEDLATDTGDLIDKLSIEDLIKLYDFFFKKEIDPNFKDKKDSKYPKYRGFKLLIDEFSNAIQAILGTDIYAASAKALFEEITHNNNEGFIWWDQILDAIILRMERQDKFRMWSVIREPLSRLYSLSHCKKETIIRIVPLETQTSFCYVMVSKYGHIGIYDWKMTLLEQYEVKLCAQDGNRRRTTWLTDAVYLPDAATLLLSASDRSLHFFSATGLVHVPIFYVSGLQNVPICLNYTLGPMTDDPSTLLIGDDHGGITTMKFHQPQFCLFRRNSTDKMDKYFWKELKKQAEWVTFNVECRVHNDEVIKLEFIAETGTIISCSNDPLTALVIRHMTGKRAPYIFKISRGVRCFHLDNTVKILVTGSRDSVVRLWNPVMTNKPVASLFGHKEAVVDVRILRNLNAVLSMSKDATLKVWDIDDHYCLQSLPTLFPVYAGTDRITEFGVQTFYPGPRKVGPPQETDRKTNHILPVQKSHPASLLSGTSTIKQERTSDTNEVQWNRMEMLAVCCNFVVKLYLGNGDLIEGQDFTPGVILPPPLREQEPAVPSPWLTADPPNLEHLVSAGPSLLSSSSSVTSPVPTPRLEYIRKSIGEDLQYQFRPVISTSHSLKAADAQKYISKKQVKALVEQCAPHLALNLSPMEDEIKLPQLLPVSSRMRNLDLTNVDKLIKTKIKSDSISSVLSKPSSIFTVKSAKFK</sequence>
<dbReference type="InterPro" id="IPR015943">
    <property type="entry name" value="WD40/YVTN_repeat-like_dom_sf"/>
</dbReference>
<gene>
    <name evidence="5" type="ORF">g.9669</name>
</gene>
<feature type="region of interest" description="Disordered" evidence="4">
    <location>
        <begin position="1"/>
        <end position="26"/>
    </location>
</feature>
<dbReference type="InterPro" id="IPR051242">
    <property type="entry name" value="WD-EF-hand_domain"/>
</dbReference>
<feature type="repeat" description="WD" evidence="3">
    <location>
        <begin position="534"/>
        <end position="575"/>
    </location>
</feature>
<dbReference type="Gene3D" id="2.130.10.10">
    <property type="entry name" value="YVTN repeat-like/Quinoprotein amine dehydrogenase"/>
    <property type="match status" value="1"/>
</dbReference>
<reference evidence="5" key="1">
    <citation type="submission" date="2015-12" db="EMBL/GenBank/DDBJ databases">
        <title>De novo transcriptome assembly of four potential Pierce s Disease insect vectors from Arizona vineyards.</title>
        <authorList>
            <person name="Tassone E.E."/>
        </authorList>
    </citation>
    <scope>NUCLEOTIDE SEQUENCE</scope>
</reference>
<dbReference type="PROSITE" id="PS50082">
    <property type="entry name" value="WD_REPEATS_2"/>
    <property type="match status" value="2"/>
</dbReference>
<dbReference type="EMBL" id="GEDC01028542">
    <property type="protein sequence ID" value="JAS08756.1"/>
    <property type="molecule type" value="Transcribed_RNA"/>
</dbReference>
<dbReference type="AlphaFoldDB" id="A0A1B6C5I6"/>
<protein>
    <submittedName>
        <fullName evidence="5">Uncharacterized protein</fullName>
    </submittedName>
</protein>